<evidence type="ECO:0000259" key="1">
    <source>
        <dbReference type="SMART" id="SM00849"/>
    </source>
</evidence>
<dbReference type="Gene3D" id="3.60.15.10">
    <property type="entry name" value="Ribonuclease Z/Hydroxyacylglutathione hydrolase-like"/>
    <property type="match status" value="1"/>
</dbReference>
<sequence>MGQGDAALVSTDDGKYILIDCGPEENRSSLLAFLRINGIKKLDMLILTHPHSDHIGSAARIVKEFVPDKILITSRTEKTPEYEELIDAFNSTEGISVETAVTGREYIVGSAVIRILYSRAAYDQNREDANNDSIVTKITLSGKSFLFMADAETETEKEICGMFPASELKADVIKIGHHGSDSSTSEQLIDIVSPEFAVISVGEDNGFGHPSESVTERLKERGIKIYRTDISGTVRFKFTNDALATYITRVADK</sequence>
<dbReference type="AlphaFoldDB" id="A0A645CR13"/>
<dbReference type="SUPFAM" id="SSF56281">
    <property type="entry name" value="Metallo-hydrolase/oxidoreductase"/>
    <property type="match status" value="1"/>
</dbReference>
<reference evidence="2" key="1">
    <citation type="submission" date="2019-08" db="EMBL/GenBank/DDBJ databases">
        <authorList>
            <person name="Kucharzyk K."/>
            <person name="Murdoch R.W."/>
            <person name="Higgins S."/>
            <person name="Loffler F."/>
        </authorList>
    </citation>
    <scope>NUCLEOTIDE SEQUENCE</scope>
</reference>
<feature type="domain" description="Metallo-beta-lactamase" evidence="1">
    <location>
        <begin position="3"/>
        <end position="203"/>
    </location>
</feature>
<dbReference type="InterPro" id="IPR052159">
    <property type="entry name" value="Competence_DNA_uptake"/>
</dbReference>
<dbReference type="InterPro" id="IPR001279">
    <property type="entry name" value="Metallo-B-lactamas"/>
</dbReference>
<dbReference type="PANTHER" id="PTHR30619">
    <property type="entry name" value="DNA INTERNALIZATION/COMPETENCE PROTEIN COMEC/REC2"/>
    <property type="match status" value="1"/>
</dbReference>
<comment type="caution">
    <text evidence="2">The sequence shown here is derived from an EMBL/GenBank/DDBJ whole genome shotgun (WGS) entry which is preliminary data.</text>
</comment>
<accession>A0A645CR13</accession>
<organism evidence="2">
    <name type="scientific">bioreactor metagenome</name>
    <dbReference type="NCBI Taxonomy" id="1076179"/>
    <lineage>
        <taxon>unclassified sequences</taxon>
        <taxon>metagenomes</taxon>
        <taxon>ecological metagenomes</taxon>
    </lineage>
</organism>
<dbReference type="Pfam" id="PF00753">
    <property type="entry name" value="Lactamase_B"/>
    <property type="match status" value="1"/>
</dbReference>
<dbReference type="PANTHER" id="PTHR30619:SF1">
    <property type="entry name" value="RECOMBINATION PROTEIN 2"/>
    <property type="match status" value="1"/>
</dbReference>
<gene>
    <name evidence="2" type="primary">comEC_19</name>
    <name evidence="2" type="ORF">SDC9_126396</name>
</gene>
<name>A0A645CR13_9ZZZZ</name>
<evidence type="ECO:0000313" key="2">
    <source>
        <dbReference type="EMBL" id="MPM79363.1"/>
    </source>
</evidence>
<dbReference type="EMBL" id="VSSQ01029290">
    <property type="protein sequence ID" value="MPM79363.1"/>
    <property type="molecule type" value="Genomic_DNA"/>
</dbReference>
<protein>
    <submittedName>
        <fullName evidence="2">ComE operon protein 3</fullName>
    </submittedName>
</protein>
<dbReference type="InterPro" id="IPR035681">
    <property type="entry name" value="ComA-like_MBL"/>
</dbReference>
<dbReference type="CDD" id="cd07731">
    <property type="entry name" value="ComA-like_MBL-fold"/>
    <property type="match status" value="1"/>
</dbReference>
<dbReference type="InterPro" id="IPR036866">
    <property type="entry name" value="RibonucZ/Hydroxyglut_hydro"/>
</dbReference>
<proteinExistence type="predicted"/>
<dbReference type="SMART" id="SM00849">
    <property type="entry name" value="Lactamase_B"/>
    <property type="match status" value="1"/>
</dbReference>